<sequence>MNKRGKSGKASTRAMLLPPTADSVRELSLRYHLALAALRSGEGNGYLLSELIRVLYVAWYLHEDGYGRPAAGLFADAEEALDRSASRATRDDAWYLEPRECAAVEKLLALHDEQLQQASIKAMLAVQKRLAHFARSDKRAPWQKGGRAAASA</sequence>
<keyword evidence="2" id="KW-1185">Reference proteome</keyword>
<gene>
    <name evidence="1" type="ORF">U0042_18150</name>
</gene>
<evidence type="ECO:0008006" key="3">
    <source>
        <dbReference type="Google" id="ProtNLM"/>
    </source>
</evidence>
<evidence type="ECO:0000313" key="1">
    <source>
        <dbReference type="EMBL" id="WQD76032.1"/>
    </source>
</evidence>
<organism evidence="1 2">
    <name type="scientific">Paraburkholderia kururiensis</name>
    <dbReference type="NCBI Taxonomy" id="984307"/>
    <lineage>
        <taxon>Bacteria</taxon>
        <taxon>Pseudomonadati</taxon>
        <taxon>Pseudomonadota</taxon>
        <taxon>Betaproteobacteria</taxon>
        <taxon>Burkholderiales</taxon>
        <taxon>Burkholderiaceae</taxon>
        <taxon>Paraburkholderia</taxon>
    </lineage>
</organism>
<reference evidence="1 2" key="1">
    <citation type="submission" date="2023-12" db="EMBL/GenBank/DDBJ databases">
        <title>Genome sequencing and assembly of bacterial species from a model synthetic community.</title>
        <authorList>
            <person name="Hogle S.L."/>
        </authorList>
    </citation>
    <scope>NUCLEOTIDE SEQUENCE [LARGE SCALE GENOMIC DNA]</scope>
    <source>
        <strain evidence="1 2">HAMBI 2494</strain>
    </source>
</reference>
<name>A0ABZ0WFA5_9BURK</name>
<dbReference type="RefSeq" id="WP_114814972.1">
    <property type="nucleotide sequence ID" value="NZ_CP139965.1"/>
</dbReference>
<proteinExistence type="predicted"/>
<accession>A0ABZ0WFA5</accession>
<dbReference type="Proteomes" id="UP001325479">
    <property type="component" value="Chromosome"/>
</dbReference>
<evidence type="ECO:0000313" key="2">
    <source>
        <dbReference type="Proteomes" id="UP001325479"/>
    </source>
</evidence>
<dbReference type="EMBL" id="CP139965">
    <property type="protein sequence ID" value="WQD76032.1"/>
    <property type="molecule type" value="Genomic_DNA"/>
</dbReference>
<protein>
    <recommendedName>
        <fullName evidence="3">Fis family transcriptional regulator</fullName>
    </recommendedName>
</protein>